<dbReference type="EMBL" id="PDUD01000012">
    <property type="protein sequence ID" value="PHN07029.1"/>
    <property type="molecule type" value="Genomic_DNA"/>
</dbReference>
<dbReference type="InterPro" id="IPR026444">
    <property type="entry name" value="Secre_tail"/>
</dbReference>
<evidence type="ECO:0000313" key="5">
    <source>
        <dbReference type="Proteomes" id="UP000223913"/>
    </source>
</evidence>
<protein>
    <recommendedName>
        <fullName evidence="3">Peptidase S74 domain-containing protein</fullName>
    </recommendedName>
</protein>
<accession>A0A2D0NFT5</accession>
<evidence type="ECO:0000259" key="3">
    <source>
        <dbReference type="PROSITE" id="PS51688"/>
    </source>
</evidence>
<reference evidence="4 5" key="1">
    <citation type="submission" date="2017-10" db="EMBL/GenBank/DDBJ databases">
        <title>The draft genome sequence of Lewinella nigricans NBRC 102662.</title>
        <authorList>
            <person name="Wang K."/>
        </authorList>
    </citation>
    <scope>NUCLEOTIDE SEQUENCE [LARGE SCALE GENOMIC DNA]</scope>
    <source>
        <strain evidence="4 5">NBRC 102662</strain>
    </source>
</reference>
<evidence type="ECO:0000256" key="2">
    <source>
        <dbReference type="SAM" id="SignalP"/>
    </source>
</evidence>
<dbReference type="PROSITE" id="PS51688">
    <property type="entry name" value="ICA"/>
    <property type="match status" value="1"/>
</dbReference>
<keyword evidence="5" id="KW-1185">Reference proteome</keyword>
<feature type="signal peptide" evidence="2">
    <location>
        <begin position="1"/>
        <end position="22"/>
    </location>
</feature>
<feature type="chain" id="PRO_5012677565" description="Peptidase S74 domain-containing protein" evidence="2">
    <location>
        <begin position="23"/>
        <end position="466"/>
    </location>
</feature>
<evidence type="ECO:0000313" key="4">
    <source>
        <dbReference type="EMBL" id="PHN07029.1"/>
    </source>
</evidence>
<comment type="caution">
    <text evidence="4">The sequence shown here is derived from an EMBL/GenBank/DDBJ whole genome shotgun (WGS) entry which is preliminary data.</text>
</comment>
<sequence>MKYAALLILLANLALGPTSLSGQINMKSNSVGFFTDAPEYDVDIRGHFFIRSNSGNFHIGIPNNGNQWKLTTSGVGKVLQFRFKPEGTNLNDIKMSMSGEGDVSIGGLHAQASARLKLFLNSSIGYPHLLLTEDDGDYSRLSFENTSFPDSRWTIAAYPTGSATTSRVNFWFQDTDGGQDVMTVRGNGNVGIMGISPTARLHLHQQGQVVGQGLRFDDGINQDWDITHGYALRLHYGGNLRGTFLATTGEYVQASDGRLKKNVKAMPDALSRVMELKPSTYQFQETKAKKKTLGFIAQEAAPLFPELVHYIEADALYGVNYAGFSVVAIKAIQELKLEMDAKDEIITELKEKMARLEKLLTEGNTAQNYLRLNGKAVPAEKATLDQNVPNPFALITTISYHIPEDAQRAVLQISNENGQVLQQLTINQRGPVRTTVDAAELPAGTYIYSLWVDGQVVGTKKMLLQK</sequence>
<evidence type="ECO:0000256" key="1">
    <source>
        <dbReference type="SAM" id="Coils"/>
    </source>
</evidence>
<dbReference type="OrthoDB" id="1488700at2"/>
<dbReference type="Pfam" id="PF13884">
    <property type="entry name" value="Peptidase_S74"/>
    <property type="match status" value="1"/>
</dbReference>
<proteinExistence type="predicted"/>
<feature type="domain" description="Peptidase S74" evidence="3">
    <location>
        <begin position="255"/>
        <end position="346"/>
    </location>
</feature>
<dbReference type="Gene3D" id="1.10.10.10">
    <property type="entry name" value="Winged helix-like DNA-binding domain superfamily/Winged helix DNA-binding domain"/>
    <property type="match status" value="1"/>
</dbReference>
<dbReference type="NCBIfam" id="TIGR04183">
    <property type="entry name" value="Por_Secre_tail"/>
    <property type="match status" value="1"/>
</dbReference>
<dbReference type="AlphaFoldDB" id="A0A2D0NFT5"/>
<gene>
    <name evidence="4" type="ORF">CRP01_08710</name>
</gene>
<name>A0A2D0NFT5_FLAN2</name>
<dbReference type="InterPro" id="IPR036388">
    <property type="entry name" value="WH-like_DNA-bd_sf"/>
</dbReference>
<organism evidence="4 5">
    <name type="scientific">Flavilitoribacter nigricans (strain ATCC 23147 / DSM 23189 / NBRC 102662 / NCIMB 1420 / SS-2)</name>
    <name type="common">Lewinella nigricans</name>
    <dbReference type="NCBI Taxonomy" id="1122177"/>
    <lineage>
        <taxon>Bacteria</taxon>
        <taxon>Pseudomonadati</taxon>
        <taxon>Bacteroidota</taxon>
        <taxon>Saprospiria</taxon>
        <taxon>Saprospirales</taxon>
        <taxon>Lewinellaceae</taxon>
        <taxon>Flavilitoribacter</taxon>
    </lineage>
</organism>
<keyword evidence="1" id="KW-0175">Coiled coil</keyword>
<keyword evidence="2" id="KW-0732">Signal</keyword>
<feature type="coiled-coil region" evidence="1">
    <location>
        <begin position="332"/>
        <end position="366"/>
    </location>
</feature>
<dbReference type="RefSeq" id="WP_099149637.1">
    <property type="nucleotide sequence ID" value="NZ_PDUD01000012.1"/>
</dbReference>
<dbReference type="InterPro" id="IPR030392">
    <property type="entry name" value="S74_ICA"/>
</dbReference>
<dbReference type="Proteomes" id="UP000223913">
    <property type="component" value="Unassembled WGS sequence"/>
</dbReference>